<dbReference type="Proteomes" id="UP000503462">
    <property type="component" value="Chromosome 2"/>
</dbReference>
<evidence type="ECO:0000256" key="3">
    <source>
        <dbReference type="ARBA" id="ARBA00022980"/>
    </source>
</evidence>
<feature type="compositionally biased region" description="Acidic residues" evidence="5">
    <location>
        <begin position="146"/>
        <end position="157"/>
    </location>
</feature>
<dbReference type="HAMAP" id="MF_01478">
    <property type="entry name" value="Ribosomal_L12_arch"/>
    <property type="match status" value="1"/>
</dbReference>
<proteinExistence type="inferred from homology"/>
<sequence>MTTGCKRFVNNDTVITRAKDNVEQQRLLSQPLSKSWLVALKQASLPIYIKMKHLAAYLLLGLGGNTSPSAEDIKEVLGAVGIEADEERLTSLLKELEGKDINELIQEGSTKLASVPSGGAGGAAAGAGGAAAVADGAAVDEKAEEKEEEKEESDEDMGFGLFD</sequence>
<dbReference type="InterPro" id="IPR027534">
    <property type="entry name" value="Ribosomal_P1/P2"/>
</dbReference>
<dbReference type="OrthoDB" id="1227494at2759"/>
<keyword evidence="3" id="KW-0689">Ribosomal protein</keyword>
<keyword evidence="4" id="KW-0687">Ribonucleoprotein</keyword>
<organism evidence="6 7">
    <name type="scientific">Peltaster fructicola</name>
    <dbReference type="NCBI Taxonomy" id="286661"/>
    <lineage>
        <taxon>Eukaryota</taxon>
        <taxon>Fungi</taxon>
        <taxon>Dikarya</taxon>
        <taxon>Ascomycota</taxon>
        <taxon>Pezizomycotina</taxon>
        <taxon>Dothideomycetes</taxon>
        <taxon>Dothideomycetes incertae sedis</taxon>
        <taxon>Peltaster</taxon>
    </lineage>
</organism>
<dbReference type="PANTHER" id="PTHR21141:SF5">
    <property type="entry name" value="LARGE RIBOSOMAL SUBUNIT PROTEIN P2"/>
    <property type="match status" value="1"/>
</dbReference>
<gene>
    <name evidence="6" type="ORF">AMS68_003673</name>
</gene>
<evidence type="ECO:0000256" key="2">
    <source>
        <dbReference type="ARBA" id="ARBA00011266"/>
    </source>
</evidence>
<dbReference type="GO" id="GO:0022625">
    <property type="term" value="C:cytosolic large ribosomal subunit"/>
    <property type="evidence" value="ECO:0007669"/>
    <property type="project" value="InterPro"/>
</dbReference>
<accession>A0A6H0XU05</accession>
<reference evidence="6 7" key="1">
    <citation type="journal article" date="2016" name="Sci. Rep.">
        <title>Peltaster fructicola genome reveals evolution from an invasive phytopathogen to an ectophytic parasite.</title>
        <authorList>
            <person name="Xu C."/>
            <person name="Chen H."/>
            <person name="Gleason M.L."/>
            <person name="Xu J.R."/>
            <person name="Liu H."/>
            <person name="Zhang R."/>
            <person name="Sun G."/>
        </authorList>
    </citation>
    <scope>NUCLEOTIDE SEQUENCE [LARGE SCALE GENOMIC DNA]</scope>
    <source>
        <strain evidence="6 7">LNHT1506</strain>
    </source>
</reference>
<keyword evidence="7" id="KW-1185">Reference proteome</keyword>
<dbReference type="EMBL" id="CP051140">
    <property type="protein sequence ID" value="QIW98155.1"/>
    <property type="molecule type" value="Genomic_DNA"/>
</dbReference>
<evidence type="ECO:0000256" key="1">
    <source>
        <dbReference type="ARBA" id="ARBA00005436"/>
    </source>
</evidence>
<evidence type="ECO:0000256" key="4">
    <source>
        <dbReference type="ARBA" id="ARBA00023274"/>
    </source>
</evidence>
<comment type="similarity">
    <text evidence="1">Belongs to the eukaryotic ribosomal protein P1/P2 family.</text>
</comment>
<dbReference type="Gene3D" id="1.10.10.1410">
    <property type="match status" value="1"/>
</dbReference>
<dbReference type="Pfam" id="PF00428">
    <property type="entry name" value="Ribosomal_60s"/>
    <property type="match status" value="1"/>
</dbReference>
<evidence type="ECO:0000256" key="5">
    <source>
        <dbReference type="SAM" id="MobiDB-lite"/>
    </source>
</evidence>
<feature type="region of interest" description="Disordered" evidence="5">
    <location>
        <begin position="135"/>
        <end position="163"/>
    </location>
</feature>
<evidence type="ECO:0000313" key="6">
    <source>
        <dbReference type="EMBL" id="QIW98155.1"/>
    </source>
</evidence>
<name>A0A6H0XU05_9PEZI</name>
<dbReference type="FunFam" id="1.10.10.1410:FF:000002">
    <property type="entry name" value="60S acidic ribosomal protein P2"/>
    <property type="match status" value="1"/>
</dbReference>
<dbReference type="AlphaFoldDB" id="A0A6H0XU05"/>
<dbReference type="InterPro" id="IPR044076">
    <property type="entry name" value="Ribosomal_P2"/>
</dbReference>
<dbReference type="PANTHER" id="PTHR21141">
    <property type="entry name" value="60S ACIDIC RIBOSOMAL PROTEIN FAMILY MEMBER"/>
    <property type="match status" value="1"/>
</dbReference>
<comment type="subunit">
    <text evidence="2">P1 and P2 exist as dimers at the large ribosomal subunit.</text>
</comment>
<evidence type="ECO:0008006" key="8">
    <source>
        <dbReference type="Google" id="ProtNLM"/>
    </source>
</evidence>
<dbReference type="InterPro" id="IPR038716">
    <property type="entry name" value="P1/P2_N_sf"/>
</dbReference>
<protein>
    <recommendedName>
        <fullName evidence="8">60S acidic ribosomal protein P2</fullName>
    </recommendedName>
</protein>
<dbReference type="CDD" id="cd05833">
    <property type="entry name" value="Ribosomal_P2"/>
    <property type="match status" value="1"/>
</dbReference>
<evidence type="ECO:0000313" key="7">
    <source>
        <dbReference type="Proteomes" id="UP000503462"/>
    </source>
</evidence>
<dbReference type="GO" id="GO:0002182">
    <property type="term" value="P:cytoplasmic translational elongation"/>
    <property type="evidence" value="ECO:0007669"/>
    <property type="project" value="InterPro"/>
</dbReference>
<dbReference type="GO" id="GO:0003735">
    <property type="term" value="F:structural constituent of ribosome"/>
    <property type="evidence" value="ECO:0007669"/>
    <property type="project" value="InterPro"/>
</dbReference>